<evidence type="ECO:0000313" key="2">
    <source>
        <dbReference type="Proteomes" id="UP001174936"/>
    </source>
</evidence>
<dbReference type="Proteomes" id="UP001174936">
    <property type="component" value="Unassembled WGS sequence"/>
</dbReference>
<accession>A0AA39XXF7</accession>
<gene>
    <name evidence="1" type="ORF">B0T16DRAFT_420940</name>
</gene>
<keyword evidence="2" id="KW-1185">Reference proteome</keyword>
<evidence type="ECO:0000313" key="1">
    <source>
        <dbReference type="EMBL" id="KAK0642046.1"/>
    </source>
</evidence>
<comment type="caution">
    <text evidence="1">The sequence shown here is derived from an EMBL/GenBank/DDBJ whole genome shotgun (WGS) entry which is preliminary data.</text>
</comment>
<organism evidence="1 2">
    <name type="scientific">Cercophora newfieldiana</name>
    <dbReference type="NCBI Taxonomy" id="92897"/>
    <lineage>
        <taxon>Eukaryota</taxon>
        <taxon>Fungi</taxon>
        <taxon>Dikarya</taxon>
        <taxon>Ascomycota</taxon>
        <taxon>Pezizomycotina</taxon>
        <taxon>Sordariomycetes</taxon>
        <taxon>Sordariomycetidae</taxon>
        <taxon>Sordariales</taxon>
        <taxon>Lasiosphaeriaceae</taxon>
        <taxon>Cercophora</taxon>
    </lineage>
</organism>
<sequence length="52" mass="6046">MAIFPLDLRVLHFILSRRDGCLSKLRALEEATNRLGSWRPQFFVPCSNRNVT</sequence>
<name>A0AA39XXF7_9PEZI</name>
<dbReference type="AlphaFoldDB" id="A0AA39XXF7"/>
<dbReference type="EMBL" id="JAULSV010000006">
    <property type="protein sequence ID" value="KAK0642046.1"/>
    <property type="molecule type" value="Genomic_DNA"/>
</dbReference>
<protein>
    <submittedName>
        <fullName evidence="1">Uncharacterized protein</fullName>
    </submittedName>
</protein>
<reference evidence="1" key="1">
    <citation type="submission" date="2023-06" db="EMBL/GenBank/DDBJ databases">
        <title>Genome-scale phylogeny and comparative genomics of the fungal order Sordariales.</title>
        <authorList>
            <consortium name="Lawrence Berkeley National Laboratory"/>
            <person name="Hensen N."/>
            <person name="Bonometti L."/>
            <person name="Westerberg I."/>
            <person name="Brannstrom I.O."/>
            <person name="Guillou S."/>
            <person name="Cros-Aarteil S."/>
            <person name="Calhoun S."/>
            <person name="Haridas S."/>
            <person name="Kuo A."/>
            <person name="Mondo S."/>
            <person name="Pangilinan J."/>
            <person name="Riley R."/>
            <person name="Labutti K."/>
            <person name="Andreopoulos B."/>
            <person name="Lipzen A."/>
            <person name="Chen C."/>
            <person name="Yanf M."/>
            <person name="Daum C."/>
            <person name="Ng V."/>
            <person name="Clum A."/>
            <person name="Steindorff A."/>
            <person name="Ohm R."/>
            <person name="Martin F."/>
            <person name="Silar P."/>
            <person name="Natvig D."/>
            <person name="Lalanne C."/>
            <person name="Gautier V."/>
            <person name="Ament-Velasquez S.L."/>
            <person name="Kruys A."/>
            <person name="Hutchinson M.I."/>
            <person name="Powell A.J."/>
            <person name="Barry K."/>
            <person name="Miller A.N."/>
            <person name="Grigoriev I.V."/>
            <person name="Debuchy R."/>
            <person name="Gladieux P."/>
            <person name="Thoren M.H."/>
            <person name="Johannesson H."/>
        </authorList>
    </citation>
    <scope>NUCLEOTIDE SEQUENCE</scope>
    <source>
        <strain evidence="1">SMH2532-1</strain>
    </source>
</reference>
<proteinExistence type="predicted"/>